<feature type="transmembrane region" description="Helical" evidence="11">
    <location>
        <begin position="165"/>
        <end position="185"/>
    </location>
</feature>
<keyword evidence="5" id="KW-0653">Protein transport</keyword>
<name>A0A7W9W6S1_ARMRO</name>
<feature type="domain" description="Membrane insertase YidC/Oxa/ALB C-terminal" evidence="13">
    <location>
        <begin position="169"/>
        <end position="369"/>
    </location>
</feature>
<dbReference type="AlphaFoldDB" id="A0A7W9W6S1"/>
<evidence type="ECO:0000256" key="7">
    <source>
        <dbReference type="ARBA" id="ARBA00023136"/>
    </source>
</evidence>
<evidence type="ECO:0000256" key="6">
    <source>
        <dbReference type="ARBA" id="ARBA00022989"/>
    </source>
</evidence>
<dbReference type="InterPro" id="IPR001708">
    <property type="entry name" value="YidC/ALB3/OXA1/COX18"/>
</dbReference>
<organism evidence="14 15">
    <name type="scientific">Armatimonas rosea</name>
    <dbReference type="NCBI Taxonomy" id="685828"/>
    <lineage>
        <taxon>Bacteria</taxon>
        <taxon>Bacillati</taxon>
        <taxon>Armatimonadota</taxon>
        <taxon>Armatimonadia</taxon>
        <taxon>Armatimonadales</taxon>
        <taxon>Armatimonadaceae</taxon>
        <taxon>Armatimonas</taxon>
    </lineage>
</organism>
<keyword evidence="8" id="KW-0143">Chaperone</keyword>
<dbReference type="GO" id="GO:0051205">
    <property type="term" value="P:protein insertion into membrane"/>
    <property type="evidence" value="ECO:0007669"/>
    <property type="project" value="TreeGrafter"/>
</dbReference>
<keyword evidence="7 11" id="KW-0472">Membrane</keyword>
<evidence type="ECO:0000256" key="8">
    <source>
        <dbReference type="ARBA" id="ARBA00023186"/>
    </source>
</evidence>
<dbReference type="PANTHER" id="PTHR12428:SF65">
    <property type="entry name" value="CYTOCHROME C OXIDASE ASSEMBLY PROTEIN COX18, MITOCHONDRIAL"/>
    <property type="match status" value="1"/>
</dbReference>
<keyword evidence="6 11" id="KW-1133">Transmembrane helix</keyword>
<evidence type="ECO:0000256" key="1">
    <source>
        <dbReference type="ARBA" id="ARBA00004651"/>
    </source>
</evidence>
<evidence type="ECO:0000256" key="12">
    <source>
        <dbReference type="SAM" id="SignalP"/>
    </source>
</evidence>
<reference evidence="14 15" key="1">
    <citation type="submission" date="2020-08" db="EMBL/GenBank/DDBJ databases">
        <title>Genomic Encyclopedia of Type Strains, Phase IV (KMG-IV): sequencing the most valuable type-strain genomes for metagenomic binning, comparative biology and taxonomic classification.</title>
        <authorList>
            <person name="Goeker M."/>
        </authorList>
    </citation>
    <scope>NUCLEOTIDE SEQUENCE [LARGE SCALE GENOMIC DNA]</scope>
    <source>
        <strain evidence="14 15">DSM 23562</strain>
    </source>
</reference>
<evidence type="ECO:0000256" key="5">
    <source>
        <dbReference type="ARBA" id="ARBA00022927"/>
    </source>
</evidence>
<evidence type="ECO:0000259" key="13">
    <source>
        <dbReference type="Pfam" id="PF02096"/>
    </source>
</evidence>
<evidence type="ECO:0000256" key="11">
    <source>
        <dbReference type="SAM" id="Phobius"/>
    </source>
</evidence>
<dbReference type="PROSITE" id="PS51257">
    <property type="entry name" value="PROKAR_LIPOPROTEIN"/>
    <property type="match status" value="1"/>
</dbReference>
<evidence type="ECO:0000256" key="2">
    <source>
        <dbReference type="ARBA" id="ARBA00022448"/>
    </source>
</evidence>
<comment type="caution">
    <text evidence="14">The sequence shown here is derived from an EMBL/GenBank/DDBJ whole genome shotgun (WGS) entry which is preliminary data.</text>
</comment>
<evidence type="ECO:0000256" key="3">
    <source>
        <dbReference type="ARBA" id="ARBA00022475"/>
    </source>
</evidence>
<dbReference type="CDD" id="cd20070">
    <property type="entry name" value="5TM_YidC_Alb3"/>
    <property type="match status" value="1"/>
</dbReference>
<keyword evidence="15" id="KW-1185">Reference proteome</keyword>
<protein>
    <submittedName>
        <fullName evidence="14">YidC/Oxa1 family membrane protein insertase</fullName>
    </submittedName>
</protein>
<evidence type="ECO:0000313" key="15">
    <source>
        <dbReference type="Proteomes" id="UP000520814"/>
    </source>
</evidence>
<keyword evidence="3" id="KW-1003">Cell membrane</keyword>
<dbReference type="GO" id="GO:0015031">
    <property type="term" value="P:protein transport"/>
    <property type="evidence" value="ECO:0007669"/>
    <property type="project" value="UniProtKB-KW"/>
</dbReference>
<dbReference type="Proteomes" id="UP000520814">
    <property type="component" value="Unassembled WGS sequence"/>
</dbReference>
<keyword evidence="2" id="KW-0813">Transport</keyword>
<keyword evidence="4 9" id="KW-0812">Transmembrane</keyword>
<dbReference type="GO" id="GO:0032977">
    <property type="term" value="F:membrane insertase activity"/>
    <property type="evidence" value="ECO:0007669"/>
    <property type="project" value="InterPro"/>
</dbReference>
<dbReference type="EMBL" id="JACHGW010000002">
    <property type="protein sequence ID" value="MBB6049847.1"/>
    <property type="molecule type" value="Genomic_DNA"/>
</dbReference>
<feature type="region of interest" description="Disordered" evidence="10">
    <location>
        <begin position="385"/>
        <end position="412"/>
    </location>
</feature>
<evidence type="ECO:0000256" key="4">
    <source>
        <dbReference type="ARBA" id="ARBA00022692"/>
    </source>
</evidence>
<gene>
    <name evidence="14" type="ORF">HNQ39_001638</name>
</gene>
<dbReference type="InterPro" id="IPR047196">
    <property type="entry name" value="YidC_ALB_C"/>
</dbReference>
<dbReference type="Pfam" id="PF02096">
    <property type="entry name" value="60KD_IMP"/>
    <property type="match status" value="1"/>
</dbReference>
<feature type="compositionally biased region" description="Polar residues" evidence="10">
    <location>
        <begin position="402"/>
        <end position="412"/>
    </location>
</feature>
<sequence>MTLTPRIRASVASLLLLLALLFGAGCGPNYSVPDTPTAAIAAAEAKVKVAQDAEVAKSTKTEALWQEAAGFYTAVANKFIPQAEGMKAAVVAADLTANKLNNNYNAWVQLKQISRRIINSDLPEKTAVINKMHELSQKMDEVNSKGIPYKIMDGLVTLCGGNPEVSPVIALFVIAIFVAVIMWPLQLKQYKAFKELAKYQPEIKKIQERYKDDPMLMQQKMGEFNKQHGINPMQGCGMMIPQMLIFFSMFQLIQGYQFHFTHAHFLWINEAVGAASLKWPYPLTGALAHHLGELDILLLFFYALAQFLQSKLLPAPTDPTQAEVQKAMTTFMPVTYFLFMLQSQVSSAFVLYYFVSTLLGMLRQWLMNRMNKGDDSSPVLLATKTSVGDNAPSGGDLKANQKLISPKNQKKK</sequence>
<keyword evidence="12" id="KW-0732">Signal</keyword>
<comment type="similarity">
    <text evidence="9">Belongs to the OXA1/ALB3/YidC family.</text>
</comment>
<dbReference type="InterPro" id="IPR028055">
    <property type="entry name" value="YidC/Oxa/ALB_C"/>
</dbReference>
<feature type="transmembrane region" description="Helical" evidence="11">
    <location>
        <begin position="334"/>
        <end position="362"/>
    </location>
</feature>
<dbReference type="GO" id="GO:0005886">
    <property type="term" value="C:plasma membrane"/>
    <property type="evidence" value="ECO:0007669"/>
    <property type="project" value="UniProtKB-SubCell"/>
</dbReference>
<evidence type="ECO:0000256" key="9">
    <source>
        <dbReference type="RuleBase" id="RU003945"/>
    </source>
</evidence>
<accession>A0A7W9W6S1</accession>
<dbReference type="PANTHER" id="PTHR12428">
    <property type="entry name" value="OXA1"/>
    <property type="match status" value="1"/>
</dbReference>
<dbReference type="NCBIfam" id="TIGR03592">
    <property type="entry name" value="yidC_oxa1_cterm"/>
    <property type="match status" value="1"/>
</dbReference>
<evidence type="ECO:0000313" key="14">
    <source>
        <dbReference type="EMBL" id="MBB6049847.1"/>
    </source>
</evidence>
<dbReference type="RefSeq" id="WP_184193688.1">
    <property type="nucleotide sequence ID" value="NZ_JACHGW010000002.1"/>
</dbReference>
<comment type="subcellular location">
    <subcellularLocation>
        <location evidence="1">Cell membrane</location>
        <topology evidence="1">Multi-pass membrane protein</topology>
    </subcellularLocation>
    <subcellularLocation>
        <location evidence="9">Membrane</location>
        <topology evidence="9">Multi-pass membrane protein</topology>
    </subcellularLocation>
</comment>
<evidence type="ECO:0000256" key="10">
    <source>
        <dbReference type="SAM" id="MobiDB-lite"/>
    </source>
</evidence>
<feature type="chain" id="PRO_5030574508" evidence="12">
    <location>
        <begin position="25"/>
        <end position="412"/>
    </location>
</feature>
<proteinExistence type="inferred from homology"/>
<feature type="signal peptide" evidence="12">
    <location>
        <begin position="1"/>
        <end position="24"/>
    </location>
</feature>